<dbReference type="CDD" id="cd11296">
    <property type="entry name" value="O-FucT_like"/>
    <property type="match status" value="1"/>
</dbReference>
<evidence type="ECO:0000256" key="4">
    <source>
        <dbReference type="SAM" id="MobiDB-lite"/>
    </source>
</evidence>
<evidence type="ECO:0000313" key="6">
    <source>
        <dbReference type="EMBL" id="CAD9254854.1"/>
    </source>
</evidence>
<dbReference type="PANTHER" id="PTHR31469:SF8">
    <property type="entry name" value="OS07G0641000 PROTEIN"/>
    <property type="match status" value="1"/>
</dbReference>
<dbReference type="AlphaFoldDB" id="A0A7S1U264"/>
<evidence type="ECO:0000256" key="1">
    <source>
        <dbReference type="ARBA" id="ARBA00022679"/>
    </source>
</evidence>
<dbReference type="GO" id="GO:0016740">
    <property type="term" value="F:transferase activity"/>
    <property type="evidence" value="ECO:0007669"/>
    <property type="project" value="UniProtKB-KW"/>
</dbReference>
<feature type="transmembrane region" description="Helical" evidence="5">
    <location>
        <begin position="20"/>
        <end position="42"/>
    </location>
</feature>
<protein>
    <recommendedName>
        <fullName evidence="7">O-fucosyltransferase family protein</fullName>
    </recommendedName>
</protein>
<sequence>MAGPRGNAAAAAAGGRCSMLRLLFIVVVTTIVGGLTFLHMMVPLPQDVAAAAASGGLTQSRHSMQAAAAMAAAEGDAANALDALDEEEMMEGGGGGFMGMGDVDVSEIDRIECADGLPGEAAKYWKTVQEDVAPTWEDITRGAPRGYLTYEPDRGGWNNIRMGMELFAMLAMSTGRTLVLPPSESFYLLSQKVKDDESHEGNRGPKLGFSDFFDLRRMRHQGHVITMQEFLEREAKTGNLGGKPLPGGNTALEGKELWGYLRDASPFSTSRTPMHPGEHILAVAPGAVDVPGDDGDAESVYDAPEARVKLMKRFAGKREVVDLLSDPRTKDKLNWHFVVDQRRKLRWLTHAHTVLFWSDEVQERFWRRYTRDGLRYRDEIICASARAVAHLKELGGGSYASYHIRRGDLQYAVVKIPAEEIVENIRDVVPAGIPAYVGTDERDKSFFDKLKAFHGGQLYFLDDLIEEAGSDFELSPNYYGMMEQLLCAGGSTFVGTHFSTFSGYIARLRGYRKWPSKSNYYPTKAHKYKYHPDKMPRRAHPVWYPREWPTSWERLDVDTETQPRPDMTTDDDQWFE</sequence>
<dbReference type="Gene3D" id="3.40.50.11340">
    <property type="match status" value="1"/>
</dbReference>
<keyword evidence="1" id="KW-0808">Transferase</keyword>
<accession>A0A7S1U264</accession>
<evidence type="ECO:0008006" key="7">
    <source>
        <dbReference type="Google" id="ProtNLM"/>
    </source>
</evidence>
<keyword evidence="5" id="KW-0472">Membrane</keyword>
<dbReference type="Pfam" id="PF10250">
    <property type="entry name" value="O-FucT"/>
    <property type="match status" value="1"/>
</dbReference>
<name>A0A7S1U264_9STRA</name>
<keyword evidence="3" id="KW-0119">Carbohydrate metabolism</keyword>
<dbReference type="GO" id="GO:0006004">
    <property type="term" value="P:fucose metabolic process"/>
    <property type="evidence" value="ECO:0007669"/>
    <property type="project" value="UniProtKB-KW"/>
</dbReference>
<dbReference type="InterPro" id="IPR019378">
    <property type="entry name" value="GDP-Fuc_O-FucTrfase"/>
</dbReference>
<keyword evidence="5" id="KW-1133">Transmembrane helix</keyword>
<evidence type="ECO:0000256" key="2">
    <source>
        <dbReference type="ARBA" id="ARBA00023253"/>
    </source>
</evidence>
<gene>
    <name evidence="6" type="ORF">PPAR1163_LOCUS13222</name>
</gene>
<keyword evidence="2" id="KW-0294">Fucose metabolism</keyword>
<dbReference type="PANTHER" id="PTHR31469">
    <property type="entry name" value="OS07G0633600 PROTEIN"/>
    <property type="match status" value="1"/>
</dbReference>
<feature type="region of interest" description="Disordered" evidence="4">
    <location>
        <begin position="556"/>
        <end position="576"/>
    </location>
</feature>
<dbReference type="Gene3D" id="3.40.50.11350">
    <property type="match status" value="1"/>
</dbReference>
<keyword evidence="5" id="KW-0812">Transmembrane</keyword>
<evidence type="ECO:0000256" key="5">
    <source>
        <dbReference type="SAM" id="Phobius"/>
    </source>
</evidence>
<dbReference type="EMBL" id="HBGJ01020396">
    <property type="protein sequence ID" value="CAD9254854.1"/>
    <property type="molecule type" value="Transcribed_RNA"/>
</dbReference>
<reference evidence="6" key="1">
    <citation type="submission" date="2021-01" db="EMBL/GenBank/DDBJ databases">
        <authorList>
            <person name="Corre E."/>
            <person name="Pelletier E."/>
            <person name="Niang G."/>
            <person name="Scheremetjew M."/>
            <person name="Finn R."/>
            <person name="Kale V."/>
            <person name="Holt S."/>
            <person name="Cochrane G."/>
            <person name="Meng A."/>
            <person name="Brown T."/>
            <person name="Cohen L."/>
        </authorList>
    </citation>
    <scope>NUCLEOTIDE SEQUENCE</scope>
    <source>
        <strain evidence="6">CCMP2877</strain>
    </source>
</reference>
<proteinExistence type="predicted"/>
<organism evidence="6">
    <name type="scientific">Phaeomonas parva</name>
    <dbReference type="NCBI Taxonomy" id="124430"/>
    <lineage>
        <taxon>Eukaryota</taxon>
        <taxon>Sar</taxon>
        <taxon>Stramenopiles</taxon>
        <taxon>Ochrophyta</taxon>
        <taxon>Pinguiophyceae</taxon>
        <taxon>Pinguiochrysidales</taxon>
        <taxon>Pinguiochrysidaceae</taxon>
        <taxon>Phaeomonas</taxon>
    </lineage>
</organism>
<evidence type="ECO:0000256" key="3">
    <source>
        <dbReference type="ARBA" id="ARBA00023277"/>
    </source>
</evidence>